<feature type="chain" id="PRO_5046443410" description="Carboxypeptidase regulatory-like domain-containing protein" evidence="1">
    <location>
        <begin position="34"/>
        <end position="183"/>
    </location>
</feature>
<dbReference type="RefSeq" id="WP_173806878.1">
    <property type="nucleotide sequence ID" value="NZ_JABSNM010000019.1"/>
</dbReference>
<evidence type="ECO:0008006" key="4">
    <source>
        <dbReference type="Google" id="ProtNLM"/>
    </source>
</evidence>
<evidence type="ECO:0000313" key="3">
    <source>
        <dbReference type="Proteomes" id="UP001516061"/>
    </source>
</evidence>
<keyword evidence="1" id="KW-0732">Signal</keyword>
<proteinExistence type="predicted"/>
<feature type="signal peptide" evidence="1">
    <location>
        <begin position="1"/>
        <end position="33"/>
    </location>
</feature>
<reference evidence="2 3" key="1">
    <citation type="submission" date="2020-05" db="EMBL/GenBank/DDBJ databases">
        <title>Genomic Encyclopedia of Type Strains, Phase IV (KMG-V): Genome sequencing to study the core and pangenomes of soil and plant-associated prokaryotes.</title>
        <authorList>
            <person name="Whitman W."/>
        </authorList>
    </citation>
    <scope>NUCLEOTIDE SEQUENCE [LARGE SCALE GENOMIC DNA]</scope>
    <source>
        <strain evidence="2 3">C29</strain>
    </source>
</reference>
<sequence>MTTSLRSPDGLLRARVLPAAVLLVSLAATAVQAAPADAAAAPAATVPASASSSAPALPREHRQGEVVWMSGGIGLDESQAMQQAARDWPLTIEFARRDGARSDYLADVEVLVRDGRGHEVLGTRAQGPFLMAKLAPGRYTVEAARGDQVLRRDVQIRAGQPARVLMLWPQHEPRAGQERRERG</sequence>
<evidence type="ECO:0000256" key="1">
    <source>
        <dbReference type="SAM" id="SignalP"/>
    </source>
</evidence>
<name>A0ABX2G9B0_9BURK</name>
<gene>
    <name evidence="2" type="ORF">HNQ01_003608</name>
</gene>
<organism evidence="2 3">
    <name type="scientific">Sphaerotilus uruguayifluvii</name>
    <dbReference type="NCBI Taxonomy" id="2735897"/>
    <lineage>
        <taxon>Bacteria</taxon>
        <taxon>Pseudomonadati</taxon>
        <taxon>Pseudomonadota</taxon>
        <taxon>Betaproteobacteria</taxon>
        <taxon>Burkholderiales</taxon>
        <taxon>Sphaerotilaceae</taxon>
        <taxon>Sphaerotilus</taxon>
    </lineage>
</organism>
<protein>
    <recommendedName>
        <fullName evidence="4">Carboxypeptidase regulatory-like domain-containing protein</fullName>
    </recommendedName>
</protein>
<dbReference type="Proteomes" id="UP001516061">
    <property type="component" value="Unassembled WGS sequence"/>
</dbReference>
<dbReference type="EMBL" id="JABSNM010000019">
    <property type="protein sequence ID" value="NRT57847.1"/>
    <property type="molecule type" value="Genomic_DNA"/>
</dbReference>
<comment type="caution">
    <text evidence="2">The sequence shown here is derived from an EMBL/GenBank/DDBJ whole genome shotgun (WGS) entry which is preliminary data.</text>
</comment>
<keyword evidence="3" id="KW-1185">Reference proteome</keyword>
<evidence type="ECO:0000313" key="2">
    <source>
        <dbReference type="EMBL" id="NRT57847.1"/>
    </source>
</evidence>
<accession>A0ABX2G9B0</accession>